<dbReference type="GO" id="GO:0016925">
    <property type="term" value="P:protein sumoylation"/>
    <property type="evidence" value="ECO:0007669"/>
    <property type="project" value="TreeGrafter"/>
</dbReference>
<evidence type="ECO:0000256" key="2">
    <source>
        <dbReference type="ARBA" id="ARBA00023163"/>
    </source>
</evidence>
<dbReference type="GO" id="GO:0061665">
    <property type="term" value="F:SUMO ligase activity"/>
    <property type="evidence" value="ECO:0007669"/>
    <property type="project" value="TreeGrafter"/>
</dbReference>
<dbReference type="PROSITE" id="PS50804">
    <property type="entry name" value="SCAN_BOX"/>
    <property type="match status" value="1"/>
</dbReference>
<dbReference type="PANTHER" id="PTHR46880:SF8">
    <property type="entry name" value="E3 SUMO-PROTEIN LIGASE KIAA1586"/>
    <property type="match status" value="1"/>
</dbReference>
<dbReference type="Pfam" id="PF01352">
    <property type="entry name" value="KRAB"/>
    <property type="match status" value="1"/>
</dbReference>
<organism evidence="5">
    <name type="scientific">Micrurus spixii</name>
    <name type="common">Amazon coral snake</name>
    <dbReference type="NCBI Taxonomy" id="129469"/>
    <lineage>
        <taxon>Eukaryota</taxon>
        <taxon>Metazoa</taxon>
        <taxon>Chordata</taxon>
        <taxon>Craniata</taxon>
        <taxon>Vertebrata</taxon>
        <taxon>Euteleostomi</taxon>
        <taxon>Lepidosauria</taxon>
        <taxon>Squamata</taxon>
        <taxon>Bifurcata</taxon>
        <taxon>Unidentata</taxon>
        <taxon>Episquamata</taxon>
        <taxon>Toxicofera</taxon>
        <taxon>Serpentes</taxon>
        <taxon>Colubroidea</taxon>
        <taxon>Elapidae</taxon>
        <taxon>Elapinae</taxon>
        <taxon>Micrurus</taxon>
    </lineage>
</organism>
<reference evidence="5" key="1">
    <citation type="submission" date="2017-07" db="EMBL/GenBank/DDBJ databases">
        <authorList>
            <person name="Mikheyev A."/>
            <person name="Grau M."/>
        </authorList>
    </citation>
    <scope>NUCLEOTIDE SEQUENCE</scope>
    <source>
        <tissue evidence="5">Venom_gland</tissue>
    </source>
</reference>
<name>A0A2D4LSD4_9SAUR</name>
<dbReference type="Gene3D" id="1.10.4020.10">
    <property type="entry name" value="DNA breaking-rejoining enzymes"/>
    <property type="match status" value="1"/>
</dbReference>
<dbReference type="InterPro" id="IPR038269">
    <property type="entry name" value="SCAN_sf"/>
</dbReference>
<evidence type="ECO:0000259" key="4">
    <source>
        <dbReference type="PROSITE" id="PS50805"/>
    </source>
</evidence>
<evidence type="ECO:0000256" key="1">
    <source>
        <dbReference type="ARBA" id="ARBA00023015"/>
    </source>
</evidence>
<dbReference type="SUPFAM" id="SSF47353">
    <property type="entry name" value="Retrovirus capsid dimerization domain-like"/>
    <property type="match status" value="1"/>
</dbReference>
<feature type="domain" description="SCAN box" evidence="3">
    <location>
        <begin position="80"/>
        <end position="155"/>
    </location>
</feature>
<dbReference type="SMART" id="SM00349">
    <property type="entry name" value="KRAB"/>
    <property type="match status" value="1"/>
</dbReference>
<keyword evidence="1" id="KW-0805">Transcription regulation</keyword>
<dbReference type="SMART" id="SM00431">
    <property type="entry name" value="SCAN"/>
    <property type="match status" value="1"/>
</dbReference>
<keyword evidence="2" id="KW-0804">Transcription</keyword>
<dbReference type="Gene3D" id="6.10.140.140">
    <property type="match status" value="1"/>
</dbReference>
<dbReference type="Pfam" id="PF02023">
    <property type="entry name" value="SCAN"/>
    <property type="match status" value="1"/>
</dbReference>
<dbReference type="PROSITE" id="PS50805">
    <property type="entry name" value="KRAB"/>
    <property type="match status" value="1"/>
</dbReference>
<dbReference type="InterPro" id="IPR001909">
    <property type="entry name" value="KRAB"/>
</dbReference>
<dbReference type="GO" id="GO:0006355">
    <property type="term" value="P:regulation of DNA-templated transcription"/>
    <property type="evidence" value="ECO:0007669"/>
    <property type="project" value="InterPro"/>
</dbReference>
<sequence>MEGQHPFYAEAGQSSVSAQFGSCGAVRIKTEEMDPEEESIIAVRIKTEEMSPEEESIIAVRIKTEEMDAEEESISSEVQRENFRKMYYQGPRDTCSRLHHLCNQWLKPETHTKAQMLDLVVLEQFLAVLPPEMENWVRECGPETSSQAVALAEGFLLSQAEEEKEQLQLKAQRPLSAIPQCLDGKSNPLNLSQEQLIWKISQESRRLGIPPENIMKSLVFMGLSPFSGEPKKAPRRPVQDFVTFEDVAVYFSAEEWSQLDPDQKALHKEVMLENYRNVASLVALQRLKREQIISGRISEKPRLESVVSESALDHIKQSQTQPLQALHRIKKEQIISVRIGEKPRSESVVSESALDHIKQSQTQPLQALQRMIKEQIPSVRIGEKPRSESVVSELAFDNIKQSQAQPLQCGESSKSVIDINNDISEIENNLPEIWSVQQYRSFKGKYDGLDIFNKKLGCKYCAKHDSIKMKNIHVSNAWKYFQIEAAGKNRDVKQASLRKKIREHFLSKAHNICRANIKQCEEDLIAKFKMNEKHVQATCRVFNTVYSLAQRCKLFSDIEDEIQVQIKNGLDMGIGLHSYKTAVNIVDFIAKEIKKQLFTKIIENNLKICLIVDEVVTISCKPVVTLFLKVEDSITSPTIFLELVELENQDAETICSSVMKSLNNVGFTKNYLKNNLIGFCSDGASVMLGRKSGVSSRIAKEFPNIVIWHCLNHRLQLVLDDSIKEIMQVNHFKIFIDKVYTIFHQSNKNQIELAKISKQLGIEIMKIGSVLGPRWAACSLRSTLAVWRAYPALHHYFHSNEKYLGMAARLENTNFITDLALMIDILNEISYLSNALQAKNVDIIKAEKLVMGSIKAFQMLGKEKGPYEKKVDELIISETFKNIKFVKNDRFIGLPRERLLKNIIMNLRKKLMDCEHLKTDCSRFQDRNKLQFFKFLEPDYWNIEEIGVPWTAGEEELLIFNDIFNYQIDINDYRDFVENVLENSQKYAIPQSIQRAKNIIRTIPVSSAEVEMVFSNMNIICSQNTSHLTVSNISNIMTISLIGLPLKEWDPTLTAERWLKVNQTADDAQLKMKIASEDINRKAIWKYLT</sequence>
<dbReference type="InterPro" id="IPR036051">
    <property type="entry name" value="KRAB_dom_sf"/>
</dbReference>
<dbReference type="CDD" id="cd07936">
    <property type="entry name" value="SCAN"/>
    <property type="match status" value="1"/>
</dbReference>
<evidence type="ECO:0008006" key="6">
    <source>
        <dbReference type="Google" id="ProtNLM"/>
    </source>
</evidence>
<dbReference type="CDD" id="cd07765">
    <property type="entry name" value="KRAB_A-box"/>
    <property type="match status" value="1"/>
</dbReference>
<reference evidence="5" key="2">
    <citation type="submission" date="2017-11" db="EMBL/GenBank/DDBJ databases">
        <title>Coralsnake Venomics: Analyses of Venom Gland Transcriptomes and Proteomes of Six Brazilian Taxa.</title>
        <authorList>
            <person name="Aird S.D."/>
            <person name="Jorge da Silva N."/>
            <person name="Qiu L."/>
            <person name="Villar-Briones A."/>
            <person name="Aparecida-Saddi V."/>
            <person name="Campos-Telles M.P."/>
            <person name="Grau M."/>
            <person name="Mikheyev A.S."/>
        </authorList>
    </citation>
    <scope>NUCLEOTIDE SEQUENCE</scope>
    <source>
        <tissue evidence="5">Venom_gland</tissue>
    </source>
</reference>
<dbReference type="FunFam" id="1.10.4020.10:FF:000005">
    <property type="entry name" value="Uncharacterized protein"/>
    <property type="match status" value="1"/>
</dbReference>
<dbReference type="SUPFAM" id="SSF109640">
    <property type="entry name" value="KRAB domain (Kruppel-associated box)"/>
    <property type="match status" value="1"/>
</dbReference>
<dbReference type="EMBL" id="IACM01038066">
    <property type="protein sequence ID" value="LAB23795.1"/>
    <property type="molecule type" value="Transcribed_RNA"/>
</dbReference>
<evidence type="ECO:0000259" key="3">
    <source>
        <dbReference type="PROSITE" id="PS50804"/>
    </source>
</evidence>
<dbReference type="EMBL" id="IACM01038067">
    <property type="protein sequence ID" value="LAB23798.1"/>
    <property type="molecule type" value="Transcribed_RNA"/>
</dbReference>
<evidence type="ECO:0000313" key="5">
    <source>
        <dbReference type="EMBL" id="LAB23798.1"/>
    </source>
</evidence>
<proteinExistence type="predicted"/>
<dbReference type="InterPro" id="IPR003309">
    <property type="entry name" value="SCAN_dom"/>
</dbReference>
<protein>
    <recommendedName>
        <fullName evidence="6">KRAB domain-containing protein</fullName>
    </recommendedName>
</protein>
<accession>A0A2D4LSD4</accession>
<dbReference type="PANTHER" id="PTHR46880">
    <property type="entry name" value="RAS-ASSOCIATING DOMAIN-CONTAINING PROTEIN"/>
    <property type="match status" value="1"/>
</dbReference>
<feature type="domain" description="KRAB" evidence="4">
    <location>
        <begin position="242"/>
        <end position="322"/>
    </location>
</feature>
<dbReference type="AlphaFoldDB" id="A0A2D4LSD4"/>